<evidence type="ECO:0000256" key="1">
    <source>
        <dbReference type="SAM" id="Phobius"/>
    </source>
</evidence>
<dbReference type="EnsemblMetazoa" id="Aqu2.1.33789_001">
    <property type="protein sequence ID" value="Aqu2.1.33789_001"/>
    <property type="gene ID" value="Aqu2.1.33789"/>
</dbReference>
<accession>A0A1X7V1X4</accession>
<name>A0A1X7V1X4_AMPQE</name>
<keyword evidence="1" id="KW-0812">Transmembrane</keyword>
<dbReference type="Proteomes" id="UP000007879">
    <property type="component" value="Unassembled WGS sequence"/>
</dbReference>
<keyword evidence="3" id="KW-1185">Reference proteome</keyword>
<keyword evidence="1" id="KW-1133">Transmembrane helix</keyword>
<reference evidence="3" key="1">
    <citation type="journal article" date="2010" name="Nature">
        <title>The Amphimedon queenslandica genome and the evolution of animal complexity.</title>
        <authorList>
            <person name="Srivastava M."/>
            <person name="Simakov O."/>
            <person name="Chapman J."/>
            <person name="Fahey B."/>
            <person name="Gauthier M.E."/>
            <person name="Mitros T."/>
            <person name="Richards G.S."/>
            <person name="Conaco C."/>
            <person name="Dacre M."/>
            <person name="Hellsten U."/>
            <person name="Larroux C."/>
            <person name="Putnam N.H."/>
            <person name="Stanke M."/>
            <person name="Adamska M."/>
            <person name="Darling A."/>
            <person name="Degnan S.M."/>
            <person name="Oakley T.H."/>
            <person name="Plachetzki D.C."/>
            <person name="Zhai Y."/>
            <person name="Adamski M."/>
            <person name="Calcino A."/>
            <person name="Cummins S.F."/>
            <person name="Goodstein D.M."/>
            <person name="Harris C."/>
            <person name="Jackson D.J."/>
            <person name="Leys S.P."/>
            <person name="Shu S."/>
            <person name="Woodcroft B.J."/>
            <person name="Vervoort M."/>
            <person name="Kosik K.S."/>
            <person name="Manning G."/>
            <person name="Degnan B.M."/>
            <person name="Rokhsar D.S."/>
        </authorList>
    </citation>
    <scope>NUCLEOTIDE SEQUENCE [LARGE SCALE GENOMIC DNA]</scope>
</reference>
<dbReference type="AlphaFoldDB" id="A0A1X7V1X4"/>
<protein>
    <submittedName>
        <fullName evidence="2">Uncharacterized protein</fullName>
    </submittedName>
</protein>
<evidence type="ECO:0000313" key="3">
    <source>
        <dbReference type="Proteomes" id="UP000007879"/>
    </source>
</evidence>
<reference evidence="2" key="2">
    <citation type="submission" date="2017-05" db="UniProtKB">
        <authorList>
            <consortium name="EnsemblMetazoa"/>
        </authorList>
    </citation>
    <scope>IDENTIFICATION</scope>
</reference>
<keyword evidence="1" id="KW-0472">Membrane</keyword>
<dbReference type="EnsemblMetazoa" id="XM_019995535.1">
    <property type="protein sequence ID" value="XP_019851094.1"/>
    <property type="gene ID" value="LOC109581434"/>
</dbReference>
<dbReference type="InParanoid" id="A0A1X7V1X4"/>
<evidence type="ECO:0000313" key="2">
    <source>
        <dbReference type="EnsemblMetazoa" id="Aqu2.1.33789_001"/>
    </source>
</evidence>
<dbReference type="KEGG" id="aqu:109581434"/>
<sequence>MSSLSCEGKEPSQHSLPSYQLTRLGLPPYSQVISKSNLDEGPKLLQDQPIHFNMQSLQYIDVDVAPQRVRLKVAQPLMITPNSYLKLTIFLFVLLSIIAPHTLPCMTIALVLSYKSHCASKVGRFVKGKYYGWSALFFDVLSILISIVAIMAAAILLYLYQPWRASDYRNCYYPYDQENNRYNYSGPFYCS</sequence>
<feature type="transmembrane region" description="Helical" evidence="1">
    <location>
        <begin position="135"/>
        <end position="160"/>
    </location>
</feature>
<organism evidence="2">
    <name type="scientific">Amphimedon queenslandica</name>
    <name type="common">Sponge</name>
    <dbReference type="NCBI Taxonomy" id="400682"/>
    <lineage>
        <taxon>Eukaryota</taxon>
        <taxon>Metazoa</taxon>
        <taxon>Porifera</taxon>
        <taxon>Demospongiae</taxon>
        <taxon>Heteroscleromorpha</taxon>
        <taxon>Haplosclerida</taxon>
        <taxon>Niphatidae</taxon>
        <taxon>Amphimedon</taxon>
    </lineage>
</organism>
<proteinExistence type="predicted"/>
<feature type="transmembrane region" description="Helical" evidence="1">
    <location>
        <begin position="87"/>
        <end position="114"/>
    </location>
</feature>
<gene>
    <name evidence="2" type="primary">109581434</name>
</gene>